<protein>
    <submittedName>
        <fullName evidence="2">NAD(P)H-dependent oxidoreductase</fullName>
    </submittedName>
</protein>
<dbReference type="GO" id="GO:0016651">
    <property type="term" value="F:oxidoreductase activity, acting on NAD(P)H"/>
    <property type="evidence" value="ECO:0007669"/>
    <property type="project" value="UniProtKB-ARBA"/>
</dbReference>
<evidence type="ECO:0000313" key="3">
    <source>
        <dbReference type="Proteomes" id="UP000823915"/>
    </source>
</evidence>
<dbReference type="GO" id="GO:0010181">
    <property type="term" value="F:FMN binding"/>
    <property type="evidence" value="ECO:0007669"/>
    <property type="project" value="InterPro"/>
</dbReference>
<dbReference type="NCBIfam" id="NF005501">
    <property type="entry name" value="PRK07116.1"/>
    <property type="match status" value="1"/>
</dbReference>
<comment type="caution">
    <text evidence="2">The sequence shown here is derived from an EMBL/GenBank/DDBJ whole genome shotgun (WGS) entry which is preliminary data.</text>
</comment>
<proteinExistence type="predicted"/>
<sequence>MNNILVAYFSASGVTAKAAEAIAKAVGGDLYEIIPQAPYTAADLNWNDKHSRSSGEMQDEQSRPALAAPVKDLSAYDTVFVGFPIWWGVEPRVVDTFLDQAELSGKKFIPFATSGGSGMAYAASHLKAWYPQLGWAEGKLVTARNAGDWAKSTING</sequence>
<feature type="domain" description="Flavodoxin-like" evidence="1">
    <location>
        <begin position="4"/>
        <end position="156"/>
    </location>
</feature>
<reference evidence="2" key="2">
    <citation type="submission" date="2021-04" db="EMBL/GenBank/DDBJ databases">
        <authorList>
            <person name="Gilroy R."/>
        </authorList>
    </citation>
    <scope>NUCLEOTIDE SEQUENCE</scope>
    <source>
        <strain evidence="2">1282</strain>
    </source>
</reference>
<dbReference type="InterPro" id="IPR029039">
    <property type="entry name" value="Flavoprotein-like_sf"/>
</dbReference>
<name>A0A9D1YBZ9_9FIRM</name>
<organism evidence="2 3">
    <name type="scientific">Candidatus Acutalibacter pullistercoris</name>
    <dbReference type="NCBI Taxonomy" id="2838418"/>
    <lineage>
        <taxon>Bacteria</taxon>
        <taxon>Bacillati</taxon>
        <taxon>Bacillota</taxon>
        <taxon>Clostridia</taxon>
        <taxon>Eubacteriales</taxon>
        <taxon>Acutalibacteraceae</taxon>
        <taxon>Acutalibacter</taxon>
    </lineage>
</organism>
<dbReference type="InterPro" id="IPR008254">
    <property type="entry name" value="Flavodoxin/NO_synth"/>
</dbReference>
<reference evidence="2" key="1">
    <citation type="journal article" date="2021" name="PeerJ">
        <title>Extensive microbial diversity within the chicken gut microbiome revealed by metagenomics and culture.</title>
        <authorList>
            <person name="Gilroy R."/>
            <person name="Ravi A."/>
            <person name="Getino M."/>
            <person name="Pursley I."/>
            <person name="Horton D.L."/>
            <person name="Alikhan N.F."/>
            <person name="Baker D."/>
            <person name="Gharbi K."/>
            <person name="Hall N."/>
            <person name="Watson M."/>
            <person name="Adriaenssens E.M."/>
            <person name="Foster-Nyarko E."/>
            <person name="Jarju S."/>
            <person name="Secka A."/>
            <person name="Antonio M."/>
            <person name="Oren A."/>
            <person name="Chaudhuri R.R."/>
            <person name="La Ragione R."/>
            <person name="Hildebrand F."/>
            <person name="Pallen M.J."/>
        </authorList>
    </citation>
    <scope>NUCLEOTIDE SEQUENCE</scope>
    <source>
        <strain evidence="2">1282</strain>
    </source>
</reference>
<dbReference type="AlphaFoldDB" id="A0A9D1YBZ9"/>
<dbReference type="SUPFAM" id="SSF52218">
    <property type="entry name" value="Flavoproteins"/>
    <property type="match status" value="1"/>
</dbReference>
<dbReference type="PANTHER" id="PTHR39201">
    <property type="entry name" value="EXPORTED PROTEIN-RELATED"/>
    <property type="match status" value="1"/>
</dbReference>
<accession>A0A9D1YBZ9</accession>
<dbReference type="Pfam" id="PF12682">
    <property type="entry name" value="Flavodoxin_4"/>
    <property type="match status" value="1"/>
</dbReference>
<gene>
    <name evidence="2" type="ORF">H9838_03125</name>
</gene>
<dbReference type="Proteomes" id="UP000823915">
    <property type="component" value="Unassembled WGS sequence"/>
</dbReference>
<evidence type="ECO:0000313" key="2">
    <source>
        <dbReference type="EMBL" id="HIY26146.1"/>
    </source>
</evidence>
<evidence type="ECO:0000259" key="1">
    <source>
        <dbReference type="PROSITE" id="PS50902"/>
    </source>
</evidence>
<dbReference type="PANTHER" id="PTHR39201:SF1">
    <property type="entry name" value="FLAVODOXIN-LIKE DOMAIN-CONTAINING PROTEIN"/>
    <property type="match status" value="1"/>
</dbReference>
<dbReference type="PROSITE" id="PS50902">
    <property type="entry name" value="FLAVODOXIN_LIKE"/>
    <property type="match status" value="1"/>
</dbReference>
<dbReference type="Gene3D" id="3.40.50.360">
    <property type="match status" value="1"/>
</dbReference>
<dbReference type="EMBL" id="DXDU01000050">
    <property type="protein sequence ID" value="HIY26146.1"/>
    <property type="molecule type" value="Genomic_DNA"/>
</dbReference>